<evidence type="ECO:0000259" key="7">
    <source>
        <dbReference type="Pfam" id="PF04542"/>
    </source>
</evidence>
<dbReference type="PANTHER" id="PTHR43133">
    <property type="entry name" value="RNA POLYMERASE ECF-TYPE SIGMA FACTO"/>
    <property type="match status" value="1"/>
</dbReference>
<name>A0A2M7SC50_9BACT</name>
<keyword evidence="2 6" id="KW-0805">Transcription regulation</keyword>
<keyword evidence="5 6" id="KW-0804">Transcription</keyword>
<dbReference type="AlphaFoldDB" id="A0A2M7SC50"/>
<organism evidence="9 10">
    <name type="scientific">Candidatus Desantisbacteria bacterium CG_4_10_14_0_8_um_filter_48_22</name>
    <dbReference type="NCBI Taxonomy" id="1974543"/>
    <lineage>
        <taxon>Bacteria</taxon>
        <taxon>Candidatus Desantisiibacteriota</taxon>
    </lineage>
</organism>
<dbReference type="Gene3D" id="1.10.10.10">
    <property type="entry name" value="Winged helix-like DNA-binding domain superfamily/Winged helix DNA-binding domain"/>
    <property type="match status" value="1"/>
</dbReference>
<evidence type="ECO:0000256" key="6">
    <source>
        <dbReference type="RuleBase" id="RU000716"/>
    </source>
</evidence>
<dbReference type="EMBL" id="PFMR01000140">
    <property type="protein sequence ID" value="PIZ17127.1"/>
    <property type="molecule type" value="Genomic_DNA"/>
</dbReference>
<evidence type="ECO:0000259" key="8">
    <source>
        <dbReference type="Pfam" id="PF08281"/>
    </source>
</evidence>
<evidence type="ECO:0000256" key="4">
    <source>
        <dbReference type="ARBA" id="ARBA00023125"/>
    </source>
</evidence>
<feature type="domain" description="RNA polymerase sigma factor 70 region 4 type 2" evidence="8">
    <location>
        <begin position="131"/>
        <end position="183"/>
    </location>
</feature>
<dbReference type="Pfam" id="PF08281">
    <property type="entry name" value="Sigma70_r4_2"/>
    <property type="match status" value="1"/>
</dbReference>
<accession>A0A2M7SC50</accession>
<comment type="similarity">
    <text evidence="1 6">Belongs to the sigma-70 factor family. ECF subfamily.</text>
</comment>
<dbReference type="GO" id="GO:0006352">
    <property type="term" value="P:DNA-templated transcription initiation"/>
    <property type="evidence" value="ECO:0007669"/>
    <property type="project" value="InterPro"/>
</dbReference>
<dbReference type="Gene3D" id="1.10.1740.10">
    <property type="match status" value="1"/>
</dbReference>
<dbReference type="InterPro" id="IPR036388">
    <property type="entry name" value="WH-like_DNA-bd_sf"/>
</dbReference>
<dbReference type="CDD" id="cd06171">
    <property type="entry name" value="Sigma70_r4"/>
    <property type="match status" value="1"/>
</dbReference>
<dbReference type="SUPFAM" id="SSF88946">
    <property type="entry name" value="Sigma2 domain of RNA polymerase sigma factors"/>
    <property type="match status" value="1"/>
</dbReference>
<protein>
    <recommendedName>
        <fullName evidence="6">RNA polymerase sigma factor</fullName>
    </recommendedName>
</protein>
<dbReference type="Pfam" id="PF04542">
    <property type="entry name" value="Sigma70_r2"/>
    <property type="match status" value="1"/>
</dbReference>
<evidence type="ECO:0000313" key="10">
    <source>
        <dbReference type="Proteomes" id="UP000229307"/>
    </source>
</evidence>
<evidence type="ECO:0000256" key="1">
    <source>
        <dbReference type="ARBA" id="ARBA00010641"/>
    </source>
</evidence>
<evidence type="ECO:0000313" key="9">
    <source>
        <dbReference type="EMBL" id="PIZ17127.1"/>
    </source>
</evidence>
<keyword evidence="4 6" id="KW-0238">DNA-binding</keyword>
<comment type="caution">
    <text evidence="9">The sequence shown here is derived from an EMBL/GenBank/DDBJ whole genome shotgun (WGS) entry which is preliminary data.</text>
</comment>
<dbReference type="PANTHER" id="PTHR43133:SF51">
    <property type="entry name" value="RNA POLYMERASE SIGMA FACTOR"/>
    <property type="match status" value="1"/>
</dbReference>
<proteinExistence type="inferred from homology"/>
<feature type="domain" description="RNA polymerase sigma-70 region 2" evidence="7">
    <location>
        <begin position="36"/>
        <end position="100"/>
    </location>
</feature>
<gene>
    <name evidence="9" type="ORF">COY52_05070</name>
</gene>
<dbReference type="PROSITE" id="PS01063">
    <property type="entry name" value="SIGMA70_ECF"/>
    <property type="match status" value="1"/>
</dbReference>
<evidence type="ECO:0000256" key="2">
    <source>
        <dbReference type="ARBA" id="ARBA00023015"/>
    </source>
</evidence>
<dbReference type="InterPro" id="IPR039425">
    <property type="entry name" value="RNA_pol_sigma-70-like"/>
</dbReference>
<evidence type="ECO:0000256" key="3">
    <source>
        <dbReference type="ARBA" id="ARBA00023082"/>
    </source>
</evidence>
<evidence type="ECO:0000256" key="5">
    <source>
        <dbReference type="ARBA" id="ARBA00023163"/>
    </source>
</evidence>
<sequence>MFSRRGSRRLNTESNAEDIGIIKKVLGKDKQAFAALVDKYKNPVYNLAFRMTGSRFDADDVAQETFIKAYRNLKSFRQDLNFFSWLYSIALNTARNWLKAGKTPVRCAAAADPEHIADTKPGTDAKMSSNQEIEGMLGILPEKYRAAFVLKHLENYTCEEISKMLKCPEGTVRVRIHRAKQMLYERFKGT</sequence>
<dbReference type="GO" id="GO:0016987">
    <property type="term" value="F:sigma factor activity"/>
    <property type="evidence" value="ECO:0007669"/>
    <property type="project" value="UniProtKB-KW"/>
</dbReference>
<reference evidence="10" key="1">
    <citation type="submission" date="2017-09" db="EMBL/GenBank/DDBJ databases">
        <title>Depth-based differentiation of microbial function through sediment-hosted aquifers and enrichment of novel symbionts in the deep terrestrial subsurface.</title>
        <authorList>
            <person name="Probst A.J."/>
            <person name="Ladd B."/>
            <person name="Jarett J.K."/>
            <person name="Geller-Mcgrath D.E."/>
            <person name="Sieber C.M.K."/>
            <person name="Emerson J.B."/>
            <person name="Anantharaman K."/>
            <person name="Thomas B.C."/>
            <person name="Malmstrom R."/>
            <person name="Stieglmeier M."/>
            <person name="Klingl A."/>
            <person name="Woyke T."/>
            <person name="Ryan C.M."/>
            <person name="Banfield J.F."/>
        </authorList>
    </citation>
    <scope>NUCLEOTIDE SEQUENCE [LARGE SCALE GENOMIC DNA]</scope>
</reference>
<dbReference type="InterPro" id="IPR013325">
    <property type="entry name" value="RNA_pol_sigma_r2"/>
</dbReference>
<dbReference type="InterPro" id="IPR000838">
    <property type="entry name" value="RNA_pol_sigma70_ECF_CS"/>
</dbReference>
<dbReference type="InterPro" id="IPR007627">
    <property type="entry name" value="RNA_pol_sigma70_r2"/>
</dbReference>
<dbReference type="InterPro" id="IPR013324">
    <property type="entry name" value="RNA_pol_sigma_r3/r4-like"/>
</dbReference>
<dbReference type="SUPFAM" id="SSF88659">
    <property type="entry name" value="Sigma3 and sigma4 domains of RNA polymerase sigma factors"/>
    <property type="match status" value="1"/>
</dbReference>
<keyword evidence="3 6" id="KW-0731">Sigma factor</keyword>
<dbReference type="NCBIfam" id="TIGR02937">
    <property type="entry name" value="sigma70-ECF"/>
    <property type="match status" value="1"/>
</dbReference>
<dbReference type="InterPro" id="IPR014284">
    <property type="entry name" value="RNA_pol_sigma-70_dom"/>
</dbReference>
<dbReference type="GO" id="GO:0003677">
    <property type="term" value="F:DNA binding"/>
    <property type="evidence" value="ECO:0007669"/>
    <property type="project" value="UniProtKB-KW"/>
</dbReference>
<dbReference type="Proteomes" id="UP000229307">
    <property type="component" value="Unassembled WGS sequence"/>
</dbReference>
<dbReference type="InterPro" id="IPR013249">
    <property type="entry name" value="RNA_pol_sigma70_r4_t2"/>
</dbReference>